<comment type="similarity">
    <text evidence="6">Belongs to the UPF0758 family.</text>
</comment>
<dbReference type="PROSITE" id="PS01302">
    <property type="entry name" value="UPF0758"/>
    <property type="match status" value="1"/>
</dbReference>
<evidence type="ECO:0000256" key="5">
    <source>
        <dbReference type="ARBA" id="ARBA00023049"/>
    </source>
</evidence>
<keyword evidence="2" id="KW-0479">Metal-binding</keyword>
<evidence type="ECO:0000259" key="7">
    <source>
        <dbReference type="PROSITE" id="PS50249"/>
    </source>
</evidence>
<keyword evidence="1" id="KW-0645">Protease</keyword>
<evidence type="ECO:0000256" key="4">
    <source>
        <dbReference type="ARBA" id="ARBA00022833"/>
    </source>
</evidence>
<accession>A0A1T4UHF3</accession>
<dbReference type="PANTHER" id="PTHR30471:SF3">
    <property type="entry name" value="UPF0758 PROTEIN YEES-RELATED"/>
    <property type="match status" value="1"/>
</dbReference>
<protein>
    <submittedName>
        <fullName evidence="8">DNA repair protein RadC</fullName>
    </submittedName>
</protein>
<dbReference type="InterPro" id="IPR010994">
    <property type="entry name" value="RuvA_2-like"/>
</dbReference>
<dbReference type="Gene3D" id="1.10.150.20">
    <property type="entry name" value="5' to 3' exonuclease, C-terminal subdomain"/>
    <property type="match status" value="1"/>
</dbReference>
<evidence type="ECO:0000256" key="3">
    <source>
        <dbReference type="ARBA" id="ARBA00022801"/>
    </source>
</evidence>
<evidence type="ECO:0000313" key="9">
    <source>
        <dbReference type="Proteomes" id="UP000190162"/>
    </source>
</evidence>
<dbReference type="AlphaFoldDB" id="A0A1T4UHF3"/>
<proteinExistence type="inferred from homology"/>
<keyword evidence="5" id="KW-0482">Metalloprotease</keyword>
<organism evidence="8 9">
    <name type="scientific">Enterovibrio nigricans DSM 22720</name>
    <dbReference type="NCBI Taxonomy" id="1121868"/>
    <lineage>
        <taxon>Bacteria</taxon>
        <taxon>Pseudomonadati</taxon>
        <taxon>Pseudomonadota</taxon>
        <taxon>Gammaproteobacteria</taxon>
        <taxon>Vibrionales</taxon>
        <taxon>Vibrionaceae</taxon>
        <taxon>Enterovibrio</taxon>
    </lineage>
</organism>
<evidence type="ECO:0000256" key="6">
    <source>
        <dbReference type="RuleBase" id="RU003797"/>
    </source>
</evidence>
<dbReference type="GO" id="GO:0046872">
    <property type="term" value="F:metal ion binding"/>
    <property type="evidence" value="ECO:0007669"/>
    <property type="project" value="UniProtKB-KW"/>
</dbReference>
<dbReference type="Proteomes" id="UP000190162">
    <property type="component" value="Unassembled WGS sequence"/>
</dbReference>
<dbReference type="Pfam" id="PF20582">
    <property type="entry name" value="UPF0758_N"/>
    <property type="match status" value="1"/>
</dbReference>
<dbReference type="PANTHER" id="PTHR30471">
    <property type="entry name" value="DNA REPAIR PROTEIN RADC"/>
    <property type="match status" value="1"/>
</dbReference>
<dbReference type="CDD" id="cd08071">
    <property type="entry name" value="MPN_DUF2466"/>
    <property type="match status" value="1"/>
</dbReference>
<dbReference type="EMBL" id="FUXU01000016">
    <property type="protein sequence ID" value="SKA51958.1"/>
    <property type="molecule type" value="Genomic_DNA"/>
</dbReference>
<reference evidence="9" key="1">
    <citation type="submission" date="2017-02" db="EMBL/GenBank/DDBJ databases">
        <authorList>
            <person name="Varghese N."/>
            <person name="Submissions S."/>
        </authorList>
    </citation>
    <scope>NUCLEOTIDE SEQUENCE [LARGE SCALE GENOMIC DNA]</scope>
    <source>
        <strain evidence="9">DSM 22720</strain>
    </source>
</reference>
<dbReference type="Gene3D" id="3.40.140.10">
    <property type="entry name" value="Cytidine Deaminase, domain 2"/>
    <property type="match status" value="1"/>
</dbReference>
<dbReference type="SUPFAM" id="SSF102712">
    <property type="entry name" value="JAB1/MPN domain"/>
    <property type="match status" value="1"/>
</dbReference>
<dbReference type="InterPro" id="IPR020891">
    <property type="entry name" value="UPF0758_CS"/>
</dbReference>
<gene>
    <name evidence="8" type="ORF">SAMN02745132_01732</name>
</gene>
<sequence length="265" mass="29480">MICNKEASQKLRASGFPKLLRPEFEPIPVKRKDGVFPWVRPMSLKQLPEQSRPREKLLARGAESLSDAELLAIFLRTGVSGMNAIELAGYLLADFGSLRGLMQANQQQFCERKGLGAAKYAQLQAVLELSKRHLSEVMAKENALTSPSHTARYLSARLRDRPREAFLVLFLDNQNRPIADEILFEGTINAAGVYPRKVVRRALEMHANAVILAHNHPSGIAEPSPADRHITSRIADALSLVDIRLLDHMVIGDGETVSFAERGWI</sequence>
<dbReference type="GO" id="GO:0006508">
    <property type="term" value="P:proteolysis"/>
    <property type="evidence" value="ECO:0007669"/>
    <property type="project" value="UniProtKB-KW"/>
</dbReference>
<dbReference type="InterPro" id="IPR037518">
    <property type="entry name" value="MPN"/>
</dbReference>
<name>A0A1T4UHF3_9GAMM</name>
<dbReference type="SUPFAM" id="SSF47781">
    <property type="entry name" value="RuvA domain 2-like"/>
    <property type="match status" value="1"/>
</dbReference>
<dbReference type="GO" id="GO:0008237">
    <property type="term" value="F:metallopeptidase activity"/>
    <property type="evidence" value="ECO:0007669"/>
    <property type="project" value="UniProtKB-KW"/>
</dbReference>
<evidence type="ECO:0000256" key="1">
    <source>
        <dbReference type="ARBA" id="ARBA00022670"/>
    </source>
</evidence>
<dbReference type="InterPro" id="IPR025657">
    <property type="entry name" value="RadC_JAB"/>
</dbReference>
<evidence type="ECO:0000313" key="8">
    <source>
        <dbReference type="EMBL" id="SKA51958.1"/>
    </source>
</evidence>
<dbReference type="NCBIfam" id="TIGR00608">
    <property type="entry name" value="radc"/>
    <property type="match status" value="1"/>
</dbReference>
<evidence type="ECO:0000256" key="2">
    <source>
        <dbReference type="ARBA" id="ARBA00022723"/>
    </source>
</evidence>
<dbReference type="InterPro" id="IPR046778">
    <property type="entry name" value="UPF0758_N"/>
</dbReference>
<keyword evidence="4" id="KW-0862">Zinc</keyword>
<dbReference type="InterPro" id="IPR001405">
    <property type="entry name" value="UPF0758"/>
</dbReference>
<feature type="domain" description="MPN" evidence="7">
    <location>
        <begin position="143"/>
        <end position="265"/>
    </location>
</feature>
<keyword evidence="3" id="KW-0378">Hydrolase</keyword>
<dbReference type="NCBIfam" id="NF000642">
    <property type="entry name" value="PRK00024.1"/>
    <property type="match status" value="1"/>
</dbReference>
<dbReference type="Pfam" id="PF04002">
    <property type="entry name" value="RadC"/>
    <property type="match status" value="1"/>
</dbReference>
<keyword evidence="9" id="KW-1185">Reference proteome</keyword>
<dbReference type="PROSITE" id="PS50249">
    <property type="entry name" value="MPN"/>
    <property type="match status" value="1"/>
</dbReference>